<dbReference type="Proteomes" id="UP000278288">
    <property type="component" value="Chromosome"/>
</dbReference>
<sequence>MEKPSLGVIPEKIWKEKRIEDLSNAIQLRVKMCTSHPVPAEWIEELNKLRREIYGPPTKICFGKPGQENELNTFSIIKIQL</sequence>
<name>A0AAD1DQW4_CHRNA</name>
<dbReference type="KEGG" id="cnk:EG343_11220"/>
<keyword evidence="2" id="KW-1185">Reference proteome</keyword>
<reference evidence="1 2" key="1">
    <citation type="submission" date="2018-11" db="EMBL/GenBank/DDBJ databases">
        <title>Proposal to divide the Flavobacteriaceae and reorganize its genera based on Amino Acid Identity values calculated from whole genome sequences.</title>
        <authorList>
            <person name="Nicholson A.C."/>
            <person name="Gulvik C.A."/>
            <person name="Whitney A.M."/>
            <person name="Humrighouse B.W."/>
            <person name="Bell M."/>
            <person name="Holmes B."/>
            <person name="Steigerwalt A.G."/>
            <person name="Villarma A."/>
            <person name="Sheth M."/>
            <person name="Batra D."/>
            <person name="Pryor J."/>
            <person name="Bernardet J.-F."/>
            <person name="Hugo C."/>
            <person name="Kampfer P."/>
            <person name="Newman J."/>
            <person name="McQuiston J.R."/>
        </authorList>
    </citation>
    <scope>NUCLEOTIDE SEQUENCE [LARGE SCALE GENOMIC DNA]</scope>
    <source>
        <strain evidence="1 2">G0041</strain>
    </source>
</reference>
<evidence type="ECO:0000313" key="2">
    <source>
        <dbReference type="Proteomes" id="UP000278288"/>
    </source>
</evidence>
<proteinExistence type="predicted"/>
<dbReference type="EMBL" id="CP033923">
    <property type="protein sequence ID" value="AZA91161.1"/>
    <property type="molecule type" value="Genomic_DNA"/>
</dbReference>
<dbReference type="AlphaFoldDB" id="A0AAD1DQW4"/>
<accession>A0AAD1DQW4</accession>
<organism evidence="1 2">
    <name type="scientific">Chryseobacterium nakagawai</name>
    <dbReference type="NCBI Taxonomy" id="1241982"/>
    <lineage>
        <taxon>Bacteria</taxon>
        <taxon>Pseudomonadati</taxon>
        <taxon>Bacteroidota</taxon>
        <taxon>Flavobacteriia</taxon>
        <taxon>Flavobacteriales</taxon>
        <taxon>Weeksellaceae</taxon>
        <taxon>Chryseobacterium group</taxon>
        <taxon>Chryseobacterium</taxon>
    </lineage>
</organism>
<dbReference type="RefSeq" id="WP_123857855.1">
    <property type="nucleotide sequence ID" value="NZ_CP033923.1"/>
</dbReference>
<evidence type="ECO:0000313" key="1">
    <source>
        <dbReference type="EMBL" id="AZA91161.1"/>
    </source>
</evidence>
<gene>
    <name evidence="1" type="ORF">EG343_11220</name>
</gene>
<protein>
    <submittedName>
        <fullName evidence="1">Uncharacterized protein</fullName>
    </submittedName>
</protein>